<evidence type="ECO:0000256" key="2">
    <source>
        <dbReference type="ARBA" id="ARBA00009604"/>
    </source>
</evidence>
<dbReference type="PANTHER" id="PTHR11902:SF1">
    <property type="entry name" value="ENOLASE"/>
    <property type="match status" value="1"/>
</dbReference>
<protein>
    <recommendedName>
        <fullName evidence="3">phosphopyruvate hydratase</fullName>
        <ecNumber evidence="3">4.2.1.11</ecNumber>
    </recommendedName>
</protein>
<keyword evidence="5 7" id="KW-0456">Lyase</keyword>
<proteinExistence type="inferred from homology"/>
<dbReference type="GO" id="GO:0000287">
    <property type="term" value="F:magnesium ion binding"/>
    <property type="evidence" value="ECO:0007669"/>
    <property type="project" value="InterPro"/>
</dbReference>
<evidence type="ECO:0000256" key="1">
    <source>
        <dbReference type="ARBA" id="ARBA00005031"/>
    </source>
</evidence>
<evidence type="ECO:0000313" key="7">
    <source>
        <dbReference type="EMBL" id="AIE93883.1"/>
    </source>
</evidence>
<dbReference type="SMART" id="SM01192">
    <property type="entry name" value="Enolase_C"/>
    <property type="match status" value="1"/>
</dbReference>
<dbReference type="GO" id="GO:0000015">
    <property type="term" value="C:phosphopyruvate hydratase complex"/>
    <property type="evidence" value="ECO:0007669"/>
    <property type="project" value="InterPro"/>
</dbReference>
<dbReference type="GO" id="GO:0006096">
    <property type="term" value="P:glycolytic process"/>
    <property type="evidence" value="ECO:0007669"/>
    <property type="project" value="UniProtKB-UniPathway"/>
</dbReference>
<dbReference type="InterPro" id="IPR000941">
    <property type="entry name" value="Enolase"/>
</dbReference>
<comment type="pathway">
    <text evidence="1">Carbohydrate degradation; glycolysis; pyruvate from D-glyceraldehyde 3-phosphate: step 4/5.</text>
</comment>
<dbReference type="Gene3D" id="3.20.20.120">
    <property type="entry name" value="Enolase-like C-terminal domain"/>
    <property type="match status" value="1"/>
</dbReference>
<keyword evidence="7" id="KW-0670">Pyruvate</keyword>
<evidence type="ECO:0000259" key="6">
    <source>
        <dbReference type="SMART" id="SM01192"/>
    </source>
</evidence>
<gene>
    <name evidence="7" type="primary">eno</name>
</gene>
<dbReference type="InterPro" id="IPR036849">
    <property type="entry name" value="Enolase-like_C_sf"/>
</dbReference>
<keyword evidence="4" id="KW-0324">Glycolysis</keyword>
<dbReference type="EC" id="4.2.1.11" evidence="3"/>
<organism evidence="7">
    <name type="scientific">uncultured marine thaumarchaeote AD1000_41_B03</name>
    <dbReference type="NCBI Taxonomy" id="1455915"/>
    <lineage>
        <taxon>Archaea</taxon>
        <taxon>Nitrososphaerota</taxon>
        <taxon>environmental samples</taxon>
    </lineage>
</organism>
<dbReference type="PANTHER" id="PTHR11902">
    <property type="entry name" value="ENOLASE"/>
    <property type="match status" value="1"/>
</dbReference>
<dbReference type="GO" id="GO:0004634">
    <property type="term" value="F:phosphopyruvate hydratase activity"/>
    <property type="evidence" value="ECO:0007669"/>
    <property type="project" value="UniProtKB-EC"/>
</dbReference>
<feature type="domain" description="Enolase C-terminal TIM barrel" evidence="6">
    <location>
        <begin position="1"/>
        <end position="107"/>
    </location>
</feature>
<sequence>MGYTLGKEVSLGVDFASSTQWNEEKQKYAYERAGFENTPEKQIEFTSNIIEKYKLIYAEDAVHEEAFEDMSELTSKFPNTMITGDDLVVTNKDILKKQLTAKRVMPQF</sequence>
<evidence type="ECO:0000256" key="3">
    <source>
        <dbReference type="ARBA" id="ARBA00012058"/>
    </source>
</evidence>
<evidence type="ECO:0000256" key="4">
    <source>
        <dbReference type="ARBA" id="ARBA00023152"/>
    </source>
</evidence>
<dbReference type="Pfam" id="PF00113">
    <property type="entry name" value="Enolase_C"/>
    <property type="match status" value="1"/>
</dbReference>
<dbReference type="InterPro" id="IPR020810">
    <property type="entry name" value="Enolase_C"/>
</dbReference>
<dbReference type="EMBL" id="KF900406">
    <property type="protein sequence ID" value="AIE93883.1"/>
    <property type="molecule type" value="Genomic_DNA"/>
</dbReference>
<comment type="similarity">
    <text evidence="2">Belongs to the enolase family.</text>
</comment>
<dbReference type="AlphaFoldDB" id="A0A075FRD8"/>
<evidence type="ECO:0000256" key="5">
    <source>
        <dbReference type="ARBA" id="ARBA00023239"/>
    </source>
</evidence>
<dbReference type="SUPFAM" id="SSF51604">
    <property type="entry name" value="Enolase C-terminal domain-like"/>
    <property type="match status" value="1"/>
</dbReference>
<accession>A0A075FRD8</accession>
<name>A0A075FRD8_9ARCH</name>
<reference evidence="7" key="1">
    <citation type="journal article" date="2014" name="Genome Biol. Evol.">
        <title>Pangenome evidence for extensive interdomain horizontal transfer affecting lineage core and shell genes in uncultured planktonic thaumarchaeota and euryarchaeota.</title>
        <authorList>
            <person name="Deschamps P."/>
            <person name="Zivanovic Y."/>
            <person name="Moreira D."/>
            <person name="Rodriguez-Valera F."/>
            <person name="Lopez-Garcia P."/>
        </authorList>
    </citation>
    <scope>NUCLEOTIDE SEQUENCE</scope>
</reference>
<dbReference type="UniPathway" id="UPA00109">
    <property type="reaction ID" value="UER00187"/>
</dbReference>